<proteinExistence type="predicted"/>
<feature type="region of interest" description="Disordered" evidence="1">
    <location>
        <begin position="24"/>
        <end position="157"/>
    </location>
</feature>
<feature type="compositionally biased region" description="Basic and acidic residues" evidence="1">
    <location>
        <begin position="111"/>
        <end position="127"/>
    </location>
</feature>
<sequence length="267" mass="29451">MPHPGSPTRQRIFEFPSANFSSFAEPHGAHVEPIQTGGRNPGGRGFWPARPPPTTTTQIKPLSFPKASGDSGKYRPTSVPRQIESGPTVPIDVPSRLLQKETSRKNQSKRKSVDNDASRVETFDDIRASSPLAGIGLSKTPLVPNPPPPKPPVKTGHFVSRLSKSLPPFVNHAALWKQTIDRVSKDERFYTIDDLAELRIGLDNAVTKMMGNVHAASETHNQLKGISVATLDERKRKTTLYEQETARRKETASTVASSQVRKKAKFY</sequence>
<name>A0AAF0Y4I4_9TREE</name>
<feature type="compositionally biased region" description="Pro residues" evidence="1">
    <location>
        <begin position="143"/>
        <end position="152"/>
    </location>
</feature>
<evidence type="ECO:0000313" key="3">
    <source>
        <dbReference type="Proteomes" id="UP000827549"/>
    </source>
</evidence>
<protein>
    <submittedName>
        <fullName evidence="2">Uncharacterized protein</fullName>
    </submittedName>
</protein>
<evidence type="ECO:0000313" key="2">
    <source>
        <dbReference type="EMBL" id="WOO77934.1"/>
    </source>
</evidence>
<organism evidence="2 3">
    <name type="scientific">Vanrija pseudolonga</name>
    <dbReference type="NCBI Taxonomy" id="143232"/>
    <lineage>
        <taxon>Eukaryota</taxon>
        <taxon>Fungi</taxon>
        <taxon>Dikarya</taxon>
        <taxon>Basidiomycota</taxon>
        <taxon>Agaricomycotina</taxon>
        <taxon>Tremellomycetes</taxon>
        <taxon>Trichosporonales</taxon>
        <taxon>Trichosporonaceae</taxon>
        <taxon>Vanrija</taxon>
    </lineage>
</organism>
<evidence type="ECO:0000256" key="1">
    <source>
        <dbReference type="SAM" id="MobiDB-lite"/>
    </source>
</evidence>
<dbReference type="AlphaFoldDB" id="A0AAF0Y4I4"/>
<dbReference type="GeneID" id="87804743"/>
<keyword evidence="3" id="KW-1185">Reference proteome</keyword>
<dbReference type="EMBL" id="CP086714">
    <property type="protein sequence ID" value="WOO77934.1"/>
    <property type="molecule type" value="Genomic_DNA"/>
</dbReference>
<reference evidence="2" key="1">
    <citation type="submission" date="2023-10" db="EMBL/GenBank/DDBJ databases">
        <authorList>
            <person name="Noh H."/>
        </authorList>
    </citation>
    <scope>NUCLEOTIDE SEQUENCE</scope>
    <source>
        <strain evidence="2">DUCC4014</strain>
    </source>
</reference>
<gene>
    <name evidence="2" type="ORF">LOC62_01G001488</name>
</gene>
<dbReference type="RefSeq" id="XP_062623966.1">
    <property type="nucleotide sequence ID" value="XM_062767982.1"/>
</dbReference>
<dbReference type="Proteomes" id="UP000827549">
    <property type="component" value="Chromosome 1"/>
</dbReference>
<accession>A0AAF0Y4I4</accession>